<keyword evidence="3" id="KW-1185">Reference proteome</keyword>
<evidence type="ECO:0000313" key="3">
    <source>
        <dbReference type="Proteomes" id="UP000823405"/>
    </source>
</evidence>
<dbReference type="AlphaFoldDB" id="A0A9P6QQY9"/>
<proteinExistence type="predicted"/>
<sequence>MRLDATWLTTPELLRISSYCLQLRDLKLSDCPLPKKALSTLLQSLTRLSRLSLDIPLHDYSTDEEAGEDEEAAPGAEHRDEDERTRGRMFHKDELGENEILKAVEIYASSDTLEYLELTFQSSVRISVKAICSLLRHQRSLKTFKLVDADIEDPPRLRRTAQMKKKKAKDEYRKKKG</sequence>
<reference evidence="2" key="1">
    <citation type="journal article" date="2020" name="Fungal Divers.">
        <title>Resolving the Mortierellaceae phylogeny through synthesis of multi-gene phylogenetics and phylogenomics.</title>
        <authorList>
            <person name="Vandepol N."/>
            <person name="Liber J."/>
            <person name="Desiro A."/>
            <person name="Na H."/>
            <person name="Kennedy M."/>
            <person name="Barry K."/>
            <person name="Grigoriev I.V."/>
            <person name="Miller A.N."/>
            <person name="O'Donnell K."/>
            <person name="Stajich J.E."/>
            <person name="Bonito G."/>
        </authorList>
    </citation>
    <scope>NUCLEOTIDE SEQUENCE</scope>
    <source>
        <strain evidence="2">NVP60</strain>
    </source>
</reference>
<comment type="caution">
    <text evidence="2">The sequence shown here is derived from an EMBL/GenBank/DDBJ whole genome shotgun (WGS) entry which is preliminary data.</text>
</comment>
<protein>
    <submittedName>
        <fullName evidence="2">Uncharacterized protein</fullName>
    </submittedName>
</protein>
<dbReference type="InterPro" id="IPR032675">
    <property type="entry name" value="LRR_dom_sf"/>
</dbReference>
<feature type="region of interest" description="Disordered" evidence="1">
    <location>
        <begin position="62"/>
        <end position="91"/>
    </location>
</feature>
<feature type="compositionally biased region" description="Basic and acidic residues" evidence="1">
    <location>
        <begin position="76"/>
        <end position="91"/>
    </location>
</feature>
<feature type="region of interest" description="Disordered" evidence="1">
    <location>
        <begin position="157"/>
        <end position="177"/>
    </location>
</feature>
<accession>A0A9P6QQY9</accession>
<feature type="non-terminal residue" evidence="2">
    <location>
        <position position="177"/>
    </location>
</feature>
<feature type="compositionally biased region" description="Basic and acidic residues" evidence="1">
    <location>
        <begin position="168"/>
        <end position="177"/>
    </location>
</feature>
<feature type="compositionally biased region" description="Acidic residues" evidence="1">
    <location>
        <begin position="62"/>
        <end position="72"/>
    </location>
</feature>
<dbReference type="Proteomes" id="UP000823405">
    <property type="component" value="Unassembled WGS sequence"/>
</dbReference>
<name>A0A9P6QQY9_9FUNG</name>
<organism evidence="2 3">
    <name type="scientific">Linnemannia gamsii</name>
    <dbReference type="NCBI Taxonomy" id="64522"/>
    <lineage>
        <taxon>Eukaryota</taxon>
        <taxon>Fungi</taxon>
        <taxon>Fungi incertae sedis</taxon>
        <taxon>Mucoromycota</taxon>
        <taxon>Mortierellomycotina</taxon>
        <taxon>Mortierellomycetes</taxon>
        <taxon>Mortierellales</taxon>
        <taxon>Mortierellaceae</taxon>
        <taxon>Linnemannia</taxon>
    </lineage>
</organism>
<gene>
    <name evidence="2" type="ORF">BGZ97_005387</name>
</gene>
<dbReference type="EMBL" id="JAAAIN010002431">
    <property type="protein sequence ID" value="KAG0293222.1"/>
    <property type="molecule type" value="Genomic_DNA"/>
</dbReference>
<dbReference type="Gene3D" id="3.80.10.10">
    <property type="entry name" value="Ribonuclease Inhibitor"/>
    <property type="match status" value="1"/>
</dbReference>
<evidence type="ECO:0000256" key="1">
    <source>
        <dbReference type="SAM" id="MobiDB-lite"/>
    </source>
</evidence>
<dbReference type="SUPFAM" id="SSF52047">
    <property type="entry name" value="RNI-like"/>
    <property type="match status" value="1"/>
</dbReference>
<feature type="compositionally biased region" description="Basic residues" evidence="1">
    <location>
        <begin position="157"/>
        <end position="167"/>
    </location>
</feature>
<evidence type="ECO:0000313" key="2">
    <source>
        <dbReference type="EMBL" id="KAG0293222.1"/>
    </source>
</evidence>